<feature type="domain" description="MgtC/SapB/SrpB/YhiD N-terminal" evidence="8">
    <location>
        <begin position="20"/>
        <end position="140"/>
    </location>
</feature>
<protein>
    <submittedName>
        <fullName evidence="9">Putative Mg2+ transporter-C (MgtC) family protein</fullName>
    </submittedName>
</protein>
<evidence type="ECO:0000256" key="2">
    <source>
        <dbReference type="ARBA" id="ARBA00009298"/>
    </source>
</evidence>
<dbReference type="InterPro" id="IPR049177">
    <property type="entry name" value="MgtC_SapB_SrpB_YhiD_N"/>
</dbReference>
<evidence type="ECO:0000256" key="3">
    <source>
        <dbReference type="ARBA" id="ARBA00022475"/>
    </source>
</evidence>
<name>A0A1I5PJ28_9BACT</name>
<dbReference type="PANTHER" id="PTHR33778">
    <property type="entry name" value="PROTEIN MGTC"/>
    <property type="match status" value="1"/>
</dbReference>
<keyword evidence="5 7" id="KW-1133">Transmembrane helix</keyword>
<evidence type="ECO:0000256" key="4">
    <source>
        <dbReference type="ARBA" id="ARBA00022692"/>
    </source>
</evidence>
<feature type="transmembrane region" description="Helical" evidence="7">
    <location>
        <begin position="96"/>
        <end position="114"/>
    </location>
</feature>
<evidence type="ECO:0000256" key="1">
    <source>
        <dbReference type="ARBA" id="ARBA00004651"/>
    </source>
</evidence>
<evidence type="ECO:0000256" key="5">
    <source>
        <dbReference type="ARBA" id="ARBA00022989"/>
    </source>
</evidence>
<feature type="transmembrane region" description="Helical" evidence="7">
    <location>
        <begin position="120"/>
        <end position="137"/>
    </location>
</feature>
<evidence type="ECO:0000256" key="6">
    <source>
        <dbReference type="ARBA" id="ARBA00023136"/>
    </source>
</evidence>
<dbReference type="RefSeq" id="WP_177219307.1">
    <property type="nucleotide sequence ID" value="NZ_FOXH01000002.1"/>
</dbReference>
<dbReference type="PRINTS" id="PR01837">
    <property type="entry name" value="MGTCSAPBPROT"/>
</dbReference>
<proteinExistence type="inferred from homology"/>
<reference evidence="9 10" key="1">
    <citation type="submission" date="2016-10" db="EMBL/GenBank/DDBJ databases">
        <authorList>
            <person name="de Groot N.N."/>
        </authorList>
    </citation>
    <scope>NUCLEOTIDE SEQUENCE [LARGE SCALE GENOMIC DNA]</scope>
    <source>
        <strain evidence="10">E92,LMG 26720,CCM 7988</strain>
    </source>
</reference>
<dbReference type="Pfam" id="PF02308">
    <property type="entry name" value="MgtC"/>
    <property type="match status" value="1"/>
</dbReference>
<evidence type="ECO:0000313" key="9">
    <source>
        <dbReference type="EMBL" id="SFP34039.1"/>
    </source>
</evidence>
<feature type="transmembrane region" description="Helical" evidence="7">
    <location>
        <begin position="45"/>
        <end position="65"/>
    </location>
</feature>
<dbReference type="GO" id="GO:0005886">
    <property type="term" value="C:plasma membrane"/>
    <property type="evidence" value="ECO:0007669"/>
    <property type="project" value="UniProtKB-SubCell"/>
</dbReference>
<accession>A0A1I5PJ28</accession>
<keyword evidence="3" id="KW-1003">Cell membrane</keyword>
<gene>
    <name evidence="9" type="ORF">SAMN04515674_102503</name>
</gene>
<comment type="subcellular location">
    <subcellularLocation>
        <location evidence="1">Cell membrane</location>
        <topology evidence="1">Multi-pass membrane protein</topology>
    </subcellularLocation>
</comment>
<dbReference type="InterPro" id="IPR003416">
    <property type="entry name" value="MgtC/SapB/SrpB/YhiD_fam"/>
</dbReference>
<keyword evidence="10" id="KW-1185">Reference proteome</keyword>
<sequence>MNDITEFFQKAVQNEDLLKLVASVFVGALIGAEREYRSKSAGLRTFTLICLGSTIFTILSLKMGLPVSRDRIAANILTGIGFIGAGVIFKQDDRIKGLTTATIIWVTAALGMAIGSGHIYLSFLGAFSVYFVLGFFVKLEGYMEKFGGQTRNYKIVCVYEPDIFEKFSKVFEEQNLFAKRDKQIIEGKILTSYWSVRGASAKHEKLIRHLMENPEVQDLEF</sequence>
<dbReference type="Proteomes" id="UP000199306">
    <property type="component" value="Unassembled WGS sequence"/>
</dbReference>
<comment type="similarity">
    <text evidence="2">Belongs to the MgtC/SapB family.</text>
</comment>
<dbReference type="PANTHER" id="PTHR33778:SF1">
    <property type="entry name" value="MAGNESIUM TRANSPORTER YHID-RELATED"/>
    <property type="match status" value="1"/>
</dbReference>
<evidence type="ECO:0000256" key="7">
    <source>
        <dbReference type="SAM" id="Phobius"/>
    </source>
</evidence>
<dbReference type="STRING" id="1079859.SAMN04515674_102503"/>
<dbReference type="AlphaFoldDB" id="A0A1I5PJ28"/>
<keyword evidence="4 7" id="KW-0812">Transmembrane</keyword>
<evidence type="ECO:0000259" key="8">
    <source>
        <dbReference type="Pfam" id="PF02308"/>
    </source>
</evidence>
<keyword evidence="6 7" id="KW-0472">Membrane</keyword>
<evidence type="ECO:0000313" key="10">
    <source>
        <dbReference type="Proteomes" id="UP000199306"/>
    </source>
</evidence>
<dbReference type="EMBL" id="FOXH01000002">
    <property type="protein sequence ID" value="SFP34039.1"/>
    <property type="molecule type" value="Genomic_DNA"/>
</dbReference>
<feature type="transmembrane region" description="Helical" evidence="7">
    <location>
        <begin position="71"/>
        <end position="89"/>
    </location>
</feature>
<organism evidence="9 10">
    <name type="scientific">Pseudarcicella hirudinis</name>
    <dbReference type="NCBI Taxonomy" id="1079859"/>
    <lineage>
        <taxon>Bacteria</taxon>
        <taxon>Pseudomonadati</taxon>
        <taxon>Bacteroidota</taxon>
        <taxon>Cytophagia</taxon>
        <taxon>Cytophagales</taxon>
        <taxon>Flectobacillaceae</taxon>
        <taxon>Pseudarcicella</taxon>
    </lineage>
</organism>